<sequence>MSTVSQTAQRPITRSNNRTLLTDALFAILLLLLLSGSTANLKDGALIPLQENLILMWTVLLIAPVVIRRRFPDLAAWLFVVVALAQLFLGPAIMPADAVCLVMVYSCLLYGRPSLRRLYLTLAWVMTPLSCLIFTLVDLGFLPPGRAQPDRTSMWPISFRELATTFLSNFLIEGLLLLVAIVAAYWTRTRRDALDEARQRNHALALQAEQSAALSASTERARIARDMHDVVAHTLSIVIVQADAGRYAATANTSLALKTMRTIDQESRRALRELSSLFGKLKSPTNPAAATSQKTSDSPPNQHPSSPPPTDPADIHILDQSQATAQTNSPRQSANAHDPDPAGTDRTQPSQASDYLHTSKETPAANTAKANVDTADNVCIWPSGATSSSNPPTSYGSWTNLIDAAQLAQPESQFNRRLEGRPHPEKLDRSRAMTAYRILQEALTNVRKHAASASDVLIEEQWLTDGLCLTIDDHPLDHATTNSDSPPQMEQLKHSGFGLLGMRERLTSLGGSLQAGPKPEGGYRLQARIPFATPPKSDPEARIHANRQMQWSLRSIVSTLFVWFQRHPLTADLGLVIGVVLVENPGQALAIAPVTPQYDPGRPARIIATLAIALPLIVRRVRPGICAAIVAAVAALLLLFSPWLPEAAVLSPIAVYSAMVYGKNSTRRWVPFTVITDMVLWAARCAVNTQGCPAILSYMTKGPAEASFSASHLALFIVMATPALICLLTILTASRRRTRGSVLLLQQERERALNQTLQESQALAANQERELIGATMQVEVAATLNTVIASTSKAIAELNDYQVKEVDPPPEQVAQAFGDIATQGRQALARMRQLLTVLRHSSSTDSRSDNDTTDVSDESPNSDRNHMVDPTHKTTPSPALHPAKPLPVDLDDQPDNPPQQSQQDKESKHA</sequence>
<dbReference type="GO" id="GO:0046983">
    <property type="term" value="F:protein dimerization activity"/>
    <property type="evidence" value="ECO:0007669"/>
    <property type="project" value="InterPro"/>
</dbReference>
<feature type="domain" description="DUF7134" evidence="8">
    <location>
        <begin position="17"/>
        <end position="130"/>
    </location>
</feature>
<keyword evidence="5" id="KW-0812">Transmembrane</keyword>
<feature type="transmembrane region" description="Helical" evidence="5">
    <location>
        <begin position="118"/>
        <end position="142"/>
    </location>
</feature>
<keyword evidence="3" id="KW-0902">Two-component regulatory system</keyword>
<dbReference type="SUPFAM" id="SSF55874">
    <property type="entry name" value="ATPase domain of HSP90 chaperone/DNA topoisomerase II/histidine kinase"/>
    <property type="match status" value="1"/>
</dbReference>
<evidence type="ECO:0000313" key="10">
    <source>
        <dbReference type="Proteomes" id="UP000233731"/>
    </source>
</evidence>
<dbReference type="AlphaFoldDB" id="A0A2N3RA98"/>
<reference evidence="9 10" key="1">
    <citation type="submission" date="2017-10" db="EMBL/GenBank/DDBJ databases">
        <title>Bifidobacterium genomics.</title>
        <authorList>
            <person name="Lugli G.A."/>
            <person name="Milani C."/>
            <person name="Mancabelli L."/>
        </authorList>
    </citation>
    <scope>NUCLEOTIDE SEQUENCE [LARGE SCALE GENOMIC DNA]</scope>
    <source>
        <strain evidence="9 10">1460B</strain>
    </source>
</reference>
<dbReference type="Pfam" id="PF07730">
    <property type="entry name" value="HisKA_3"/>
    <property type="match status" value="1"/>
</dbReference>
<dbReference type="PANTHER" id="PTHR24421:SF58">
    <property type="entry name" value="SIGNAL TRANSDUCTION HISTIDINE-PROTEIN KINASE_PHOSPHATASE UHPB"/>
    <property type="match status" value="1"/>
</dbReference>
<evidence type="ECO:0000256" key="2">
    <source>
        <dbReference type="ARBA" id="ARBA00022777"/>
    </source>
</evidence>
<evidence type="ECO:0000259" key="7">
    <source>
        <dbReference type="Pfam" id="PF07730"/>
    </source>
</evidence>
<dbReference type="Proteomes" id="UP000233731">
    <property type="component" value="Unassembled WGS sequence"/>
</dbReference>
<feature type="transmembrane region" description="Helical" evidence="5">
    <location>
        <begin position="713"/>
        <end position="733"/>
    </location>
</feature>
<feature type="domain" description="Signal transduction histidine kinase subgroup 3 dimerisation and phosphoacceptor" evidence="7">
    <location>
        <begin position="219"/>
        <end position="284"/>
    </location>
</feature>
<dbReference type="GO" id="GO:0000155">
    <property type="term" value="F:phosphorelay sensor kinase activity"/>
    <property type="evidence" value="ECO:0007669"/>
    <property type="project" value="InterPro"/>
</dbReference>
<evidence type="ECO:0000313" key="9">
    <source>
        <dbReference type="EMBL" id="PKV09421.1"/>
    </source>
</evidence>
<evidence type="ECO:0000256" key="3">
    <source>
        <dbReference type="ARBA" id="ARBA00023012"/>
    </source>
</evidence>
<dbReference type="CDD" id="cd16917">
    <property type="entry name" value="HATPase_UhpB-NarQ-NarX-like"/>
    <property type="match status" value="1"/>
</dbReference>
<feature type="transmembrane region" description="Helical" evidence="5">
    <location>
        <begin position="74"/>
        <end position="89"/>
    </location>
</feature>
<dbReference type="Gene3D" id="3.30.565.10">
    <property type="entry name" value="Histidine kinase-like ATPase, C-terminal domain"/>
    <property type="match status" value="1"/>
</dbReference>
<dbReference type="InterPro" id="IPR011712">
    <property type="entry name" value="Sig_transdc_His_kin_sub3_dim/P"/>
</dbReference>
<keyword evidence="1" id="KW-0808">Transferase</keyword>
<feature type="compositionally biased region" description="Polar residues" evidence="4">
    <location>
        <begin position="283"/>
        <end position="295"/>
    </location>
</feature>
<feature type="transmembrane region" description="Helical" evidence="5">
    <location>
        <begin position="20"/>
        <end position="39"/>
    </location>
</feature>
<keyword evidence="5" id="KW-0472">Membrane</keyword>
<feature type="compositionally biased region" description="Basic and acidic residues" evidence="4">
    <location>
        <begin position="861"/>
        <end position="872"/>
    </location>
</feature>
<feature type="domain" description="Histidine kinase/HSP90-like ATPase" evidence="6">
    <location>
        <begin position="435"/>
        <end position="532"/>
    </location>
</feature>
<evidence type="ECO:0000256" key="5">
    <source>
        <dbReference type="SAM" id="Phobius"/>
    </source>
</evidence>
<feature type="region of interest" description="Disordered" evidence="4">
    <location>
        <begin position="278"/>
        <end position="356"/>
    </location>
</feature>
<feature type="region of interest" description="Disordered" evidence="4">
    <location>
        <begin position="839"/>
        <end position="910"/>
    </location>
</feature>
<feature type="transmembrane region" description="Helical" evidence="5">
    <location>
        <begin position="624"/>
        <end position="644"/>
    </location>
</feature>
<organism evidence="9 10">
    <name type="scientific">Bifidobacterium asteroides</name>
    <dbReference type="NCBI Taxonomy" id="1684"/>
    <lineage>
        <taxon>Bacteria</taxon>
        <taxon>Bacillati</taxon>
        <taxon>Actinomycetota</taxon>
        <taxon>Actinomycetes</taxon>
        <taxon>Bifidobacteriales</taxon>
        <taxon>Bifidobacteriaceae</taxon>
        <taxon>Bifidobacterium</taxon>
    </lineage>
</organism>
<dbReference type="Pfam" id="PF23539">
    <property type="entry name" value="DUF7134"/>
    <property type="match status" value="2"/>
</dbReference>
<feature type="compositionally biased region" description="Polar residues" evidence="4">
    <location>
        <begin position="319"/>
        <end position="335"/>
    </location>
</feature>
<dbReference type="InterPro" id="IPR055558">
    <property type="entry name" value="DUF7134"/>
</dbReference>
<evidence type="ECO:0000256" key="1">
    <source>
        <dbReference type="ARBA" id="ARBA00022679"/>
    </source>
</evidence>
<gene>
    <name evidence="9" type="ORF">CQR44_0954</name>
</gene>
<dbReference type="InterPro" id="IPR003594">
    <property type="entry name" value="HATPase_dom"/>
</dbReference>
<dbReference type="Gene3D" id="1.20.5.1930">
    <property type="match status" value="1"/>
</dbReference>
<evidence type="ECO:0000259" key="6">
    <source>
        <dbReference type="Pfam" id="PF02518"/>
    </source>
</evidence>
<feature type="transmembrane region" description="Helical" evidence="5">
    <location>
        <begin position="162"/>
        <end position="186"/>
    </location>
</feature>
<evidence type="ECO:0000256" key="4">
    <source>
        <dbReference type="SAM" id="MobiDB-lite"/>
    </source>
</evidence>
<feature type="transmembrane region" description="Helical" evidence="5">
    <location>
        <begin position="45"/>
        <end position="67"/>
    </location>
</feature>
<name>A0A2N3RA98_9BIFI</name>
<protein>
    <submittedName>
        <fullName evidence="9">Two-component system sensor kinase</fullName>
    </submittedName>
</protein>
<comment type="caution">
    <text evidence="9">The sequence shown here is derived from an EMBL/GenBank/DDBJ whole genome shotgun (WGS) entry which is preliminary data.</text>
</comment>
<dbReference type="Pfam" id="PF02518">
    <property type="entry name" value="HATPase_c"/>
    <property type="match status" value="1"/>
</dbReference>
<feature type="domain" description="DUF7134" evidence="8">
    <location>
        <begin position="563"/>
        <end position="689"/>
    </location>
</feature>
<dbReference type="InterPro" id="IPR036890">
    <property type="entry name" value="HATPase_C_sf"/>
</dbReference>
<dbReference type="InterPro" id="IPR050482">
    <property type="entry name" value="Sensor_HK_TwoCompSys"/>
</dbReference>
<keyword evidence="2 9" id="KW-0418">Kinase</keyword>
<dbReference type="GO" id="GO:0016020">
    <property type="term" value="C:membrane"/>
    <property type="evidence" value="ECO:0007669"/>
    <property type="project" value="InterPro"/>
</dbReference>
<evidence type="ECO:0000259" key="8">
    <source>
        <dbReference type="Pfam" id="PF23539"/>
    </source>
</evidence>
<dbReference type="PANTHER" id="PTHR24421">
    <property type="entry name" value="NITRATE/NITRITE SENSOR PROTEIN NARX-RELATED"/>
    <property type="match status" value="1"/>
</dbReference>
<feature type="compositionally biased region" description="Pro residues" evidence="4">
    <location>
        <begin position="301"/>
        <end position="311"/>
    </location>
</feature>
<dbReference type="EMBL" id="PCHJ01000015">
    <property type="protein sequence ID" value="PKV09421.1"/>
    <property type="molecule type" value="Genomic_DNA"/>
</dbReference>
<keyword evidence="5" id="KW-1133">Transmembrane helix</keyword>
<accession>A0A2N3RA98</accession>
<proteinExistence type="predicted"/>